<dbReference type="Gene3D" id="3.40.710.10">
    <property type="entry name" value="DD-peptidase/beta-lactamase superfamily"/>
    <property type="match status" value="1"/>
</dbReference>
<keyword evidence="4" id="KW-1185">Reference proteome</keyword>
<dbReference type="SUPFAM" id="SSF56601">
    <property type="entry name" value="beta-lactamase/transpeptidase-like"/>
    <property type="match status" value="1"/>
</dbReference>
<organism evidence="3 4">
    <name type="scientific">Peptoniphilus equinus</name>
    <dbReference type="NCBI Taxonomy" id="3016343"/>
    <lineage>
        <taxon>Bacteria</taxon>
        <taxon>Bacillati</taxon>
        <taxon>Bacillota</taxon>
        <taxon>Tissierellia</taxon>
        <taxon>Tissierellales</taxon>
        <taxon>Peptoniphilaceae</taxon>
        <taxon>Peptoniphilus</taxon>
    </lineage>
</organism>
<feature type="domain" description="Penicillin-binding protein transpeptidase" evidence="1">
    <location>
        <begin position="163"/>
        <end position="467"/>
    </location>
</feature>
<dbReference type="Proteomes" id="UP001210339">
    <property type="component" value="Chromosome"/>
</dbReference>
<protein>
    <submittedName>
        <fullName evidence="3">Penicillin-binding transpeptidase domain-containing protein</fullName>
    </submittedName>
</protein>
<dbReference type="InterPro" id="IPR012338">
    <property type="entry name" value="Beta-lactam/transpept-like"/>
</dbReference>
<proteinExistence type="predicted"/>
<dbReference type="Gene3D" id="3.90.1310.10">
    <property type="entry name" value="Penicillin-binding protein 2a (Domain 2)"/>
    <property type="match status" value="1"/>
</dbReference>
<reference evidence="3 4" key="1">
    <citation type="submission" date="2023-01" db="EMBL/GenBank/DDBJ databases">
        <authorList>
            <person name="Lee S.H."/>
            <person name="Jung H.S."/>
            <person name="Yun J.U."/>
        </authorList>
    </citation>
    <scope>NUCLEOTIDE SEQUENCE [LARGE SCALE GENOMIC DNA]</scope>
    <source>
        <strain evidence="3 4">CBA3646</strain>
    </source>
</reference>
<dbReference type="InterPro" id="IPR050515">
    <property type="entry name" value="Beta-lactam/transpept"/>
</dbReference>
<dbReference type="EMBL" id="CP115667">
    <property type="protein sequence ID" value="WBW49235.1"/>
    <property type="molecule type" value="Genomic_DNA"/>
</dbReference>
<evidence type="ECO:0000259" key="1">
    <source>
        <dbReference type="Pfam" id="PF00905"/>
    </source>
</evidence>
<feature type="domain" description="Penicillin binding protein A dimerisation" evidence="2">
    <location>
        <begin position="57"/>
        <end position="128"/>
    </location>
</feature>
<dbReference type="PANTHER" id="PTHR30627:SF24">
    <property type="entry name" value="PENICILLIN-BINDING PROTEIN 4B"/>
    <property type="match status" value="1"/>
</dbReference>
<dbReference type="PANTHER" id="PTHR30627">
    <property type="entry name" value="PEPTIDOGLYCAN D,D-TRANSPEPTIDASE"/>
    <property type="match status" value="1"/>
</dbReference>
<evidence type="ECO:0000313" key="4">
    <source>
        <dbReference type="Proteomes" id="UP001210339"/>
    </source>
</evidence>
<accession>A0ABY7QR21</accession>
<evidence type="ECO:0000259" key="2">
    <source>
        <dbReference type="Pfam" id="PF21922"/>
    </source>
</evidence>
<sequence length="474" mass="51393">MMNSKENKRLIVLLLGLIAMFLGLILYLSYFTVFEAKTIVDHPANRRDSIKVAGIKRGAILDSKGNVLAETVGEKYNYTRHYTYPRAYSHVIGYASKTKGRSGLEATYNDALLGLNSGKTLKDLQAFFDSDIDTEVGDNMTLTTNSNIQEFVRETLIETDKKGAIVVMNPTTGAILAMASSPDFNAQNIDQDYNAIVEQNNGAFFNNAIQGGYAPGSVFKIVTAAAILESDVDQSYEDTGEEVILGRAIKNAGGEKYGDIDLNEAFTYSVNTYFANKAVAIGKDKFTEVAERFMMNKDIDFDLNLATSTFKSEGWDQHALGSAAIGQADILTTPLQMTLITNAIANQGKIMAPYLVERITSPEGATIQTHEPTVLSEAITPENAQKLAEMMENVVRQGSGRGAQIRRTAVAGKTGTAQTRQADGSYNAWFVGFAPVKDPKVSVAVILQDSEKFGGEVAAPIAADIMEFALGELN</sequence>
<dbReference type="InterPro" id="IPR001460">
    <property type="entry name" value="PCN-bd_Tpept"/>
</dbReference>
<dbReference type="InterPro" id="IPR054120">
    <property type="entry name" value="PBPA_dimer"/>
</dbReference>
<dbReference type="Pfam" id="PF21922">
    <property type="entry name" value="PBP_dimer_2"/>
    <property type="match status" value="1"/>
</dbReference>
<dbReference type="SUPFAM" id="SSF56519">
    <property type="entry name" value="Penicillin binding protein dimerisation domain"/>
    <property type="match status" value="1"/>
</dbReference>
<evidence type="ECO:0000313" key="3">
    <source>
        <dbReference type="EMBL" id="WBW49235.1"/>
    </source>
</evidence>
<gene>
    <name evidence="3" type="ORF">O6R05_04285</name>
</gene>
<dbReference type="RefSeq" id="WP_271190767.1">
    <property type="nucleotide sequence ID" value="NZ_CP115667.1"/>
</dbReference>
<dbReference type="InterPro" id="IPR036138">
    <property type="entry name" value="PBP_dimer_sf"/>
</dbReference>
<dbReference type="Pfam" id="PF00905">
    <property type="entry name" value="Transpeptidase"/>
    <property type="match status" value="1"/>
</dbReference>
<name>A0ABY7QR21_9FIRM</name>